<evidence type="ECO:0000313" key="4">
    <source>
        <dbReference type="EMBL" id="GKS81584.1"/>
    </source>
</evidence>
<feature type="compositionally biased region" description="Polar residues" evidence="1">
    <location>
        <begin position="128"/>
        <end position="138"/>
    </location>
</feature>
<keyword evidence="2" id="KW-0732">Signal</keyword>
<evidence type="ECO:0000256" key="1">
    <source>
        <dbReference type="SAM" id="MobiDB-lite"/>
    </source>
</evidence>
<dbReference type="SUPFAM" id="SSF54106">
    <property type="entry name" value="LysM domain"/>
    <property type="match status" value="1"/>
</dbReference>
<accession>A0ABQ5JK95</accession>
<feature type="domain" description="LysM" evidence="3">
    <location>
        <begin position="27"/>
        <end position="71"/>
    </location>
</feature>
<organism evidence="4 5">
    <name type="scientific">Ligilactobacillus pabuli</name>
    <dbReference type="NCBI Taxonomy" id="2886039"/>
    <lineage>
        <taxon>Bacteria</taxon>
        <taxon>Bacillati</taxon>
        <taxon>Bacillota</taxon>
        <taxon>Bacilli</taxon>
        <taxon>Lactobacillales</taxon>
        <taxon>Lactobacillaceae</taxon>
        <taxon>Ligilactobacillus</taxon>
    </lineage>
</organism>
<evidence type="ECO:0000313" key="5">
    <source>
        <dbReference type="Proteomes" id="UP001055149"/>
    </source>
</evidence>
<dbReference type="EMBL" id="BQXH01000010">
    <property type="protein sequence ID" value="GKS81584.1"/>
    <property type="molecule type" value="Genomic_DNA"/>
</dbReference>
<protein>
    <submittedName>
        <fullName evidence="4">Peptidase M23</fullName>
    </submittedName>
</protein>
<dbReference type="Proteomes" id="UP001055149">
    <property type="component" value="Unassembled WGS sequence"/>
</dbReference>
<dbReference type="RefSeq" id="WP_244055321.1">
    <property type="nucleotide sequence ID" value="NZ_BQXH01000010.1"/>
</dbReference>
<feature type="region of interest" description="Disordered" evidence="1">
    <location>
        <begin position="100"/>
        <end position="141"/>
    </location>
</feature>
<feature type="signal peptide" evidence="2">
    <location>
        <begin position="1"/>
        <end position="26"/>
    </location>
</feature>
<keyword evidence="5" id="KW-1185">Reference proteome</keyword>
<dbReference type="PROSITE" id="PS51782">
    <property type="entry name" value="LYSM"/>
    <property type="match status" value="1"/>
</dbReference>
<comment type="caution">
    <text evidence="4">The sequence shown here is derived from an EMBL/GenBank/DDBJ whole genome shotgun (WGS) entry which is preliminary data.</text>
</comment>
<gene>
    <name evidence="4" type="ORF">LPAF129_12700</name>
</gene>
<dbReference type="SMART" id="SM00257">
    <property type="entry name" value="LysM"/>
    <property type="match status" value="1"/>
</dbReference>
<evidence type="ECO:0000259" key="3">
    <source>
        <dbReference type="PROSITE" id="PS51782"/>
    </source>
</evidence>
<reference evidence="4" key="1">
    <citation type="journal article" date="2022" name="Int. J. Syst. Evol. Microbiol.">
        <title>A novel species of lactic acid bacteria, Ligilactobacillus pabuli sp. nov., isolated from alfalfa silage.</title>
        <authorList>
            <person name="Tohno M."/>
            <person name="Tanizawa Y."/>
            <person name="Sawada H."/>
            <person name="Sakamoto M."/>
            <person name="Ohkuma M."/>
            <person name="Kobayashi H."/>
        </authorList>
    </citation>
    <scope>NUCLEOTIDE SEQUENCE</scope>
    <source>
        <strain evidence="4">AF129</strain>
    </source>
</reference>
<dbReference type="Pfam" id="PF01476">
    <property type="entry name" value="LysM"/>
    <property type="match status" value="1"/>
</dbReference>
<dbReference type="CDD" id="cd00118">
    <property type="entry name" value="LysM"/>
    <property type="match status" value="1"/>
</dbReference>
<feature type="chain" id="PRO_5046187298" evidence="2">
    <location>
        <begin position="27"/>
        <end position="216"/>
    </location>
</feature>
<sequence length="216" mass="22629">MNFKQTLLTVTAAAGLFAAGSLAANADTVTVKAGDTVSGIALAHHTTVKAIEKANKLADVNFILPGQKLEIDKKGNVKVVEQPQTQAVAQAPVQQQVPQQAPVQQAAQPAQHYQAPVQQQAAPVRHAASTNNSGSTKDQFLANGGTEALWNTVVMPESGGNPNATSSTGYRGLGQTKEGWGSGSVANQTQGLVNYANSRYGSVQKAVQFHQSNGWW</sequence>
<dbReference type="InterPro" id="IPR036779">
    <property type="entry name" value="LysM_dom_sf"/>
</dbReference>
<evidence type="ECO:0000256" key="2">
    <source>
        <dbReference type="SAM" id="SignalP"/>
    </source>
</evidence>
<proteinExistence type="predicted"/>
<dbReference type="Gene3D" id="3.10.350.10">
    <property type="entry name" value="LysM domain"/>
    <property type="match status" value="1"/>
</dbReference>
<name>A0ABQ5JK95_9LACO</name>
<feature type="compositionally biased region" description="Low complexity" evidence="1">
    <location>
        <begin position="100"/>
        <end position="124"/>
    </location>
</feature>
<dbReference type="InterPro" id="IPR018392">
    <property type="entry name" value="LysM"/>
</dbReference>